<dbReference type="Proteomes" id="UP001274896">
    <property type="component" value="Unassembled WGS sequence"/>
</dbReference>
<accession>A0AAE0UWS6</accession>
<evidence type="ECO:0000313" key="4">
    <source>
        <dbReference type="Proteomes" id="UP001274896"/>
    </source>
</evidence>
<protein>
    <recommendedName>
        <fullName evidence="2">Integrase catalytic domain-containing protein</fullName>
    </recommendedName>
</protein>
<feature type="non-terminal residue" evidence="3">
    <location>
        <position position="1"/>
    </location>
</feature>
<dbReference type="InterPro" id="IPR036397">
    <property type="entry name" value="RNaseH_sf"/>
</dbReference>
<dbReference type="Gene3D" id="3.30.420.10">
    <property type="entry name" value="Ribonuclease H-like superfamily/Ribonuclease H"/>
    <property type="match status" value="1"/>
</dbReference>
<dbReference type="InterPro" id="IPR008042">
    <property type="entry name" value="Retrotrans_Pao"/>
</dbReference>
<evidence type="ECO:0000256" key="1">
    <source>
        <dbReference type="SAM" id="MobiDB-lite"/>
    </source>
</evidence>
<feature type="region of interest" description="Disordered" evidence="1">
    <location>
        <begin position="17"/>
        <end position="41"/>
    </location>
</feature>
<name>A0AAE0UWS6_9TELE</name>
<gene>
    <name evidence="3" type="ORF">QTP70_033627</name>
</gene>
<feature type="domain" description="Integrase catalytic" evidence="2">
    <location>
        <begin position="1484"/>
        <end position="1679"/>
    </location>
</feature>
<keyword evidence="4" id="KW-1185">Reference proteome</keyword>
<dbReference type="InterPro" id="IPR043502">
    <property type="entry name" value="DNA/RNA_pol_sf"/>
</dbReference>
<evidence type="ECO:0000259" key="2">
    <source>
        <dbReference type="PROSITE" id="PS50994"/>
    </source>
</evidence>
<feature type="non-terminal residue" evidence="3">
    <location>
        <position position="1767"/>
    </location>
</feature>
<dbReference type="InterPro" id="IPR012337">
    <property type="entry name" value="RNaseH-like_sf"/>
</dbReference>
<organism evidence="3 4">
    <name type="scientific">Hemibagrus guttatus</name>
    <dbReference type="NCBI Taxonomy" id="175788"/>
    <lineage>
        <taxon>Eukaryota</taxon>
        <taxon>Metazoa</taxon>
        <taxon>Chordata</taxon>
        <taxon>Craniata</taxon>
        <taxon>Vertebrata</taxon>
        <taxon>Euteleostomi</taxon>
        <taxon>Actinopterygii</taxon>
        <taxon>Neopterygii</taxon>
        <taxon>Teleostei</taxon>
        <taxon>Ostariophysi</taxon>
        <taxon>Siluriformes</taxon>
        <taxon>Bagridae</taxon>
        <taxon>Hemibagrus</taxon>
    </lineage>
</organism>
<dbReference type="Pfam" id="PF18701">
    <property type="entry name" value="DUF5641"/>
    <property type="match status" value="1"/>
</dbReference>
<dbReference type="GO" id="GO:0003676">
    <property type="term" value="F:nucleic acid binding"/>
    <property type="evidence" value="ECO:0007669"/>
    <property type="project" value="InterPro"/>
</dbReference>
<dbReference type="PANTHER" id="PTHR47331">
    <property type="entry name" value="PHD-TYPE DOMAIN-CONTAINING PROTEIN"/>
    <property type="match status" value="1"/>
</dbReference>
<evidence type="ECO:0000313" key="3">
    <source>
        <dbReference type="EMBL" id="KAK3520835.1"/>
    </source>
</evidence>
<feature type="compositionally biased region" description="Low complexity" evidence="1">
    <location>
        <begin position="27"/>
        <end position="41"/>
    </location>
</feature>
<proteinExistence type="predicted"/>
<dbReference type="Pfam" id="PF05380">
    <property type="entry name" value="Peptidase_A17"/>
    <property type="match status" value="1"/>
</dbReference>
<feature type="region of interest" description="Disordered" evidence="1">
    <location>
        <begin position="548"/>
        <end position="567"/>
    </location>
</feature>
<dbReference type="PROSITE" id="PS50994">
    <property type="entry name" value="INTEGRASE"/>
    <property type="match status" value="1"/>
</dbReference>
<reference evidence="3" key="1">
    <citation type="submission" date="2023-06" db="EMBL/GenBank/DDBJ databases">
        <title>Male Hemibagrus guttatus genome.</title>
        <authorList>
            <person name="Bian C."/>
        </authorList>
    </citation>
    <scope>NUCLEOTIDE SEQUENCE</scope>
    <source>
        <strain evidence="3">Male_cb2023</strain>
        <tissue evidence="3">Muscle</tissue>
    </source>
</reference>
<dbReference type="EMBL" id="JAUCMX010000016">
    <property type="protein sequence ID" value="KAK3520835.1"/>
    <property type="molecule type" value="Genomic_DNA"/>
</dbReference>
<dbReference type="PANTHER" id="PTHR47331:SF6">
    <property type="entry name" value="DOUBLECORTIN DOMAIN-CONTAINING PROTEIN"/>
    <property type="match status" value="1"/>
</dbReference>
<dbReference type="InterPro" id="IPR001584">
    <property type="entry name" value="Integrase_cat-core"/>
</dbReference>
<sequence length="1767" mass="199630">KNQRYMMAEKVTEIEEVTERSQALETRSIASASTNRSRSSSASFVAAKARAKLEAARAKAEFLKKESEILIEKAQLKVMEARMEASLSALKHESEVAAALAEAKVLEAAAESELGERISDVREISDRTRDYVMHQSQLELSPPVGDEPYQTPLEPIVHMLKPETPQRGHRLTAWDVRDSYNKPDTESIMQQPQRSVQIPSHKFQAPPFTSSPCKTTPQQSFNNDTNVSEIARYLARRELVNSGLFKFDDRPENYWAWKSSFANAIEGLYLSATEQLDLLSKWLGEQSSHYVRRIRAVHTGNPDTGLRKAWERLEDCYGSPEIIEKSLFDRVDSFPKISNKDAKKLRELGDLLQEVESAKHEGYLPGLTYLDTARGVAPIVDKLPYSLQEKWMAQGSQYKTVHQVAFPPFSFFCDFICREARTRNDPSFALASGINSVLKLEQPVKRQVKSPVYAHKTEVSSGTVRQTSSSNCESDDVDKTCPIHKKPHPLKRCRGFRSKPLDERKTFLKEKGVCYRCCATTTHLARDCKVAIKCKECSSDAHVAALHPGPPSLTLSEHGGEGEIDRPQPAVTSKCTEVCGYGKNSRSCSKICLAKVYPASRPEEVIKLYVILDDQSNRSLARTKFFDLLHVKGESSTYTLRTCAGVTETAGRRATGFIIESLDGATKVKLPTLIECNNMPDDRAEIPTPDTARWHTHLKPIANCIPPLDPEAQILLLLGRDILQVHKVREQRNGPNNAPYAQRLDLGWVVVGDVCLGSVHRSVALSTYRTHVLDNGRPSLLPPCPNKLSIKEKFDIKPLPEVSLACDDFIFDDYIIGDTIFKRSKDDNKVGLSIEDRRFLDIMDREMFMDESNSWVAPLPFRTPRQRLPNNRDQALTRLSSLLRTLKKKPEMKSHFVTFMQNIFDRDHAEVAPPLQEGQECWYLPIFGVYHPQKPGQIRVVFDSSAQKQGISLNDVLLSGPDLNNSLLGVLLRFRRELVAVTADIEQMFHSFIVKEEDRDFLRFLWFKENDTSKEIIEYRMRVHVFGNSPSPAVAIYGLRRAAAYDEKEYGSDAKRFVEREFYVDDGLLSTPTTAEAIDLLTRTKEMLATSNLRLHKFASNSKEVMDAFPIEDHAKGLKDLNLEVDPTPIQRSLGLSWDVKRDVFTFHVTDIKKPFTRRGILATVNSLFDPLGFVAPIIIEGKFLLRELSGEALDWDSPLPEEKEEAWNAWRKSLQDLKRLEIPRPYIHTTLSTALRKELHIFSDASVRAIAAVAYLRVINEEGACHTGFVLGKAKLAPQAAHTIPRLELGAAVLAAELAETIISELDFSLDAVEFYTDSRVVLGYIYNQTRRFYVYVANRVQRIRKVSSPTQWHYVSTKHNPADHATPLCFSSAVEHNYLAYRTHLPVASASESATGRGIRPHWARVGCGGRSHAAKLLVEHYHDRVKHQGRVFTESAIRNAGYWIVGVKKLINSILHKCVMCNKLRGKITEQKMADLPIDRLSTEPPFTYVGLDVFGPWTVVARRTRGGQAQSKRWAVLFTCMSTRAIHIELIDCMDSSTFINALRRFFALRGPAKQIRSDCGTNFVGACKELEIVLTDSQQPSVKRYLGGEGCSWVFNPPHASHMGGAWERMIGVSRRILDSMLQQISPSCLTHEVLSTLMAEVIGIVNSRPLVPISPDPDSPFLLTPAMLLTQKGHSVLSPPGDFKETDLHRQQWRQVQHLANTFWSRWRHEYLATLQSRSKWQREQRNLREGDVVLLKDAQAKRNEWPMALVTKIFTSSDGK</sequence>
<comment type="caution">
    <text evidence="3">The sequence shown here is derived from an EMBL/GenBank/DDBJ whole genome shotgun (WGS) entry which is preliminary data.</text>
</comment>
<dbReference type="CDD" id="cd01644">
    <property type="entry name" value="RT_pepA17"/>
    <property type="match status" value="1"/>
</dbReference>
<dbReference type="SUPFAM" id="SSF53098">
    <property type="entry name" value="Ribonuclease H-like"/>
    <property type="match status" value="1"/>
</dbReference>
<dbReference type="SUPFAM" id="SSF56672">
    <property type="entry name" value="DNA/RNA polymerases"/>
    <property type="match status" value="1"/>
</dbReference>
<dbReference type="InterPro" id="IPR040676">
    <property type="entry name" value="DUF5641"/>
</dbReference>
<dbReference type="GO" id="GO:0015074">
    <property type="term" value="P:DNA integration"/>
    <property type="evidence" value="ECO:0007669"/>
    <property type="project" value="InterPro"/>
</dbReference>